<dbReference type="GO" id="GO:0019898">
    <property type="term" value="C:extrinsic component of membrane"/>
    <property type="evidence" value="ECO:0007669"/>
    <property type="project" value="InterPro"/>
</dbReference>
<evidence type="ECO:0000313" key="3">
    <source>
        <dbReference type="EMBL" id="GBR77057.1"/>
    </source>
</evidence>
<dbReference type="Gene3D" id="3.40.1000.10">
    <property type="entry name" value="Mog1/PsbP, alpha/beta/alpha sandwich"/>
    <property type="match status" value="1"/>
</dbReference>
<proteinExistence type="predicted"/>
<dbReference type="SUPFAM" id="SSF55724">
    <property type="entry name" value="Mog1p/PsbP-like"/>
    <property type="match status" value="1"/>
</dbReference>
<keyword evidence="4" id="KW-1185">Reference proteome</keyword>
<feature type="signal peptide" evidence="1">
    <location>
        <begin position="1"/>
        <end position="19"/>
    </location>
</feature>
<dbReference type="InterPro" id="IPR002683">
    <property type="entry name" value="PsbP_C"/>
</dbReference>
<protein>
    <recommendedName>
        <fullName evidence="2">PsbP C-terminal domain-containing protein</fullName>
    </recommendedName>
</protein>
<dbReference type="AlphaFoldDB" id="A0A388TJK0"/>
<evidence type="ECO:0000259" key="2">
    <source>
        <dbReference type="Pfam" id="PF01789"/>
    </source>
</evidence>
<keyword evidence="1" id="KW-0732">Signal</keyword>
<evidence type="ECO:0000256" key="1">
    <source>
        <dbReference type="SAM" id="SignalP"/>
    </source>
</evidence>
<organism evidence="3 4">
    <name type="scientific">Candidatus Termititenax persephonae</name>
    <dbReference type="NCBI Taxonomy" id="2218525"/>
    <lineage>
        <taxon>Bacteria</taxon>
        <taxon>Bacillati</taxon>
        <taxon>Candidatus Margulisiibacteriota</taxon>
        <taxon>Candidatus Termititenacia</taxon>
        <taxon>Candidatus Termititenacales</taxon>
        <taxon>Candidatus Termititenacaceae</taxon>
        <taxon>Candidatus Termititenax</taxon>
    </lineage>
</organism>
<accession>A0A388TJK0</accession>
<name>A0A388TJK0_9BACT</name>
<dbReference type="GO" id="GO:0015979">
    <property type="term" value="P:photosynthesis"/>
    <property type="evidence" value="ECO:0007669"/>
    <property type="project" value="InterPro"/>
</dbReference>
<gene>
    <name evidence="3" type="ORF">NO2_1512</name>
</gene>
<dbReference type="Pfam" id="PF01789">
    <property type="entry name" value="PsbP"/>
    <property type="match status" value="1"/>
</dbReference>
<comment type="caution">
    <text evidence="3">The sequence shown here is derived from an EMBL/GenBank/DDBJ whole genome shotgun (WGS) entry which is preliminary data.</text>
</comment>
<dbReference type="GO" id="GO:0005509">
    <property type="term" value="F:calcium ion binding"/>
    <property type="evidence" value="ECO:0007669"/>
    <property type="project" value="InterPro"/>
</dbReference>
<evidence type="ECO:0000313" key="4">
    <source>
        <dbReference type="Proteomes" id="UP000275925"/>
    </source>
</evidence>
<dbReference type="Proteomes" id="UP000275925">
    <property type="component" value="Unassembled WGS sequence"/>
</dbReference>
<dbReference type="GO" id="GO:0009654">
    <property type="term" value="C:photosystem II oxygen evolving complex"/>
    <property type="evidence" value="ECO:0007669"/>
    <property type="project" value="InterPro"/>
</dbReference>
<sequence length="168" mass="19368">MKKLTVLILPLLCVAMANWNGNRWEDGRYPFSLEVPGHWQAYMDNHRHRVYAGRGDEATEVYVDVWPANKRTAEDMAKAQLRAYDSWQYRAGAYLDGSERRGADSAFNVLYERAVLKRTTAKAVKVIVQEGYFVKGDNIYVLTVSTDSDSWPTVKKEVLQVWNSFKLR</sequence>
<reference evidence="3 4" key="1">
    <citation type="journal article" date="2019" name="ISME J.">
        <title>Genome analyses of uncultured TG2/ZB3 bacteria in 'Margulisbacteria' specifically attached to ectosymbiotic spirochetes of protists in the termite gut.</title>
        <authorList>
            <person name="Utami Y.D."/>
            <person name="Kuwahara H."/>
            <person name="Igai K."/>
            <person name="Murakami T."/>
            <person name="Sugaya K."/>
            <person name="Morikawa T."/>
            <person name="Nagura Y."/>
            <person name="Yuki M."/>
            <person name="Deevong P."/>
            <person name="Inoue T."/>
            <person name="Kihara K."/>
            <person name="Lo N."/>
            <person name="Yamada A."/>
            <person name="Ohkuma M."/>
            <person name="Hongoh Y."/>
        </authorList>
    </citation>
    <scope>NUCLEOTIDE SEQUENCE [LARGE SCALE GENOMIC DNA]</scope>
    <source>
        <strain evidence="3">NkOx7-02</strain>
    </source>
</reference>
<feature type="domain" description="PsbP C-terminal" evidence="2">
    <location>
        <begin position="23"/>
        <end position="166"/>
    </location>
</feature>
<dbReference type="InterPro" id="IPR016123">
    <property type="entry name" value="Mog1/PsbP_a/b/a-sand"/>
</dbReference>
<dbReference type="EMBL" id="BGZO01000094">
    <property type="protein sequence ID" value="GBR77057.1"/>
    <property type="molecule type" value="Genomic_DNA"/>
</dbReference>
<feature type="chain" id="PRO_5017484760" description="PsbP C-terminal domain-containing protein" evidence="1">
    <location>
        <begin position="20"/>
        <end position="168"/>
    </location>
</feature>